<dbReference type="InterPro" id="IPR034113">
    <property type="entry name" value="SCP_GAPR1-like"/>
</dbReference>
<accession>A0A835YH60</accession>
<keyword evidence="3" id="KW-1185">Reference proteome</keyword>
<dbReference type="AlphaFoldDB" id="A0A835YH60"/>
<gene>
    <name evidence="2" type="ORF">HYH03_001632</name>
</gene>
<comment type="caution">
    <text evidence="2">The sequence shown here is derived from an EMBL/GenBank/DDBJ whole genome shotgun (WGS) entry which is preliminary data.</text>
</comment>
<dbReference type="OrthoDB" id="337038at2759"/>
<dbReference type="Gene3D" id="1.10.10.1940">
    <property type="match status" value="1"/>
</dbReference>
<dbReference type="Gene3D" id="3.40.33.10">
    <property type="entry name" value="CAP"/>
    <property type="match status" value="1"/>
</dbReference>
<feature type="domain" description="ShKT" evidence="1">
    <location>
        <begin position="215"/>
        <end position="254"/>
    </location>
</feature>
<organism evidence="2 3">
    <name type="scientific">Edaphochlamys debaryana</name>
    <dbReference type="NCBI Taxonomy" id="47281"/>
    <lineage>
        <taxon>Eukaryota</taxon>
        <taxon>Viridiplantae</taxon>
        <taxon>Chlorophyta</taxon>
        <taxon>core chlorophytes</taxon>
        <taxon>Chlorophyceae</taxon>
        <taxon>CS clade</taxon>
        <taxon>Chlamydomonadales</taxon>
        <taxon>Chlamydomonadales incertae sedis</taxon>
        <taxon>Edaphochlamys</taxon>
    </lineage>
</organism>
<dbReference type="PROSITE" id="PS01010">
    <property type="entry name" value="CRISP_2"/>
    <property type="match status" value="1"/>
</dbReference>
<dbReference type="Gene3D" id="3.50.4.10">
    <property type="entry name" value="Hepatocyte Growth Factor"/>
    <property type="match status" value="1"/>
</dbReference>
<dbReference type="SUPFAM" id="SSF51101">
    <property type="entry name" value="Mannose-binding lectins"/>
    <property type="match status" value="1"/>
</dbReference>
<dbReference type="Gene3D" id="2.100.10.30">
    <property type="entry name" value="Jacalin-like lectin domain"/>
    <property type="match status" value="1"/>
</dbReference>
<dbReference type="Pfam" id="PF01419">
    <property type="entry name" value="Jacalin"/>
    <property type="match status" value="1"/>
</dbReference>
<sequence>MRGCPCIHAVTRLDWLSGYWIDAIQFSYAGVGARHGTPNGAVGGIALNAGERITSVIVTTNNGPLAVARLEFGTSVRTIVAGSGQPLNDPPNYTKWPILNPDKPAGCPSTSEKRLIAIRGTSDGSLRSISFVWAWPDTCTIRGNMNYGAPGSQFMTMAGAPNAAACCTACGNNALCAYWVWSSITRDCMLMKDQGATAYVAFLGHASGPKPPSTCVDKVSSCASWQTFGYCKPGTMFNNQSVPTVLCPKTCGICGVLGYEILDMHNYYRARHHAPAMAWSTSLEASARAWGEELASYCGFEHSGTNGVGENLAAGQANWQQAADGWYNEIYEYDYNNPGFSSGTGHATQLLWVGSTQLGCAAVAASCTYAPIYVCQYYPPGNMAGDYESNVLPP</sequence>
<dbReference type="PANTHER" id="PTHR10334">
    <property type="entry name" value="CYSTEINE-RICH SECRETORY PROTEIN-RELATED"/>
    <property type="match status" value="1"/>
</dbReference>
<dbReference type="InterPro" id="IPR001283">
    <property type="entry name" value="CRISP-related"/>
</dbReference>
<dbReference type="InterPro" id="IPR014044">
    <property type="entry name" value="CAP_dom"/>
</dbReference>
<dbReference type="EMBL" id="JAEHOE010000003">
    <property type="protein sequence ID" value="KAG2500871.1"/>
    <property type="molecule type" value="Genomic_DNA"/>
</dbReference>
<dbReference type="FunFam" id="3.40.33.10:FF:000010">
    <property type="entry name" value="Predicted protein"/>
    <property type="match status" value="1"/>
</dbReference>
<dbReference type="SMART" id="SM00198">
    <property type="entry name" value="SCP"/>
    <property type="match status" value="1"/>
</dbReference>
<dbReference type="Proteomes" id="UP000612055">
    <property type="component" value="Unassembled WGS sequence"/>
</dbReference>
<name>A0A835YH60_9CHLO</name>
<dbReference type="InterPro" id="IPR001229">
    <property type="entry name" value="Jacalin-like_lectin_dom"/>
</dbReference>
<evidence type="ECO:0000259" key="1">
    <source>
        <dbReference type="PROSITE" id="PS51670"/>
    </source>
</evidence>
<evidence type="ECO:0000313" key="3">
    <source>
        <dbReference type="Proteomes" id="UP000612055"/>
    </source>
</evidence>
<dbReference type="Pfam" id="PF00188">
    <property type="entry name" value="CAP"/>
    <property type="match status" value="1"/>
</dbReference>
<dbReference type="GO" id="GO:0005576">
    <property type="term" value="C:extracellular region"/>
    <property type="evidence" value="ECO:0007669"/>
    <property type="project" value="InterPro"/>
</dbReference>
<dbReference type="Pfam" id="PF01549">
    <property type="entry name" value="ShK"/>
    <property type="match status" value="1"/>
</dbReference>
<dbReference type="PRINTS" id="PR00837">
    <property type="entry name" value="V5TPXLIKE"/>
</dbReference>
<protein>
    <recommendedName>
        <fullName evidence="1">ShKT domain-containing protein</fullName>
    </recommendedName>
</protein>
<evidence type="ECO:0000313" key="2">
    <source>
        <dbReference type="EMBL" id="KAG2500871.1"/>
    </source>
</evidence>
<reference evidence="2" key="1">
    <citation type="journal article" date="2020" name="bioRxiv">
        <title>Comparative genomics of Chlamydomonas.</title>
        <authorList>
            <person name="Craig R.J."/>
            <person name="Hasan A.R."/>
            <person name="Ness R.W."/>
            <person name="Keightley P.D."/>
        </authorList>
    </citation>
    <scope>NUCLEOTIDE SEQUENCE</scope>
    <source>
        <strain evidence="2">CCAP 11/70</strain>
    </source>
</reference>
<dbReference type="InterPro" id="IPR003582">
    <property type="entry name" value="ShKT_dom"/>
</dbReference>
<dbReference type="CDD" id="cd05382">
    <property type="entry name" value="CAP_GAPR1-like"/>
    <property type="match status" value="1"/>
</dbReference>
<dbReference type="SMART" id="SM00254">
    <property type="entry name" value="ShKT"/>
    <property type="match status" value="1"/>
</dbReference>
<dbReference type="SUPFAM" id="SSF57414">
    <property type="entry name" value="Hairpin loop containing domain-like"/>
    <property type="match status" value="1"/>
</dbReference>
<dbReference type="InterPro" id="IPR036404">
    <property type="entry name" value="Jacalin-like_lectin_dom_sf"/>
</dbReference>
<dbReference type="InterPro" id="IPR035940">
    <property type="entry name" value="CAP_sf"/>
</dbReference>
<dbReference type="PROSITE" id="PS51670">
    <property type="entry name" value="SHKT"/>
    <property type="match status" value="1"/>
</dbReference>
<proteinExistence type="predicted"/>
<dbReference type="SUPFAM" id="SSF55797">
    <property type="entry name" value="PR-1-like"/>
    <property type="match status" value="1"/>
</dbReference>
<dbReference type="InterPro" id="IPR018244">
    <property type="entry name" value="Allrgn_V5/Tpx1_CS"/>
</dbReference>